<dbReference type="EMBL" id="LR796776">
    <property type="protein sequence ID" value="CAB4165325.1"/>
    <property type="molecule type" value="Genomic_DNA"/>
</dbReference>
<proteinExistence type="predicted"/>
<sequence length="244" mass="27146">MHSEQTGADMHSYYTMSPRTARSQPAVKKAKVAGERYSAADVWAAACAAHRVNGAYIKIGHSGQPKEPNRELMIKFLASPEEMTEHDHVMGANCRKWIQGDLLVRALKNKATDFDKAVMQVCELEEFDTGTNRYQLAVIPCLPNSWQKGLAREQVQERVRAATGDYLGNVGTTVTSNIEVLKTNYSATYNTYYVTAIDDENRSMFFSYREQLLAGARGTVGGKVKAHRDGNTQLTRVKFTAEVA</sequence>
<accession>A0A6J5QZR1</accession>
<dbReference type="EMBL" id="LR796758">
    <property type="protein sequence ID" value="CAB4163851.1"/>
    <property type="molecule type" value="Genomic_DNA"/>
</dbReference>
<evidence type="ECO:0000313" key="4">
    <source>
        <dbReference type="EMBL" id="CAB4221514.1"/>
    </source>
</evidence>
<evidence type="ECO:0000313" key="1">
    <source>
        <dbReference type="EMBL" id="CAB4163851.1"/>
    </source>
</evidence>
<protein>
    <submittedName>
        <fullName evidence="3">Uncharacterized protein</fullName>
    </submittedName>
</protein>
<organism evidence="3">
    <name type="scientific">uncultured Caudovirales phage</name>
    <dbReference type="NCBI Taxonomy" id="2100421"/>
    <lineage>
        <taxon>Viruses</taxon>
        <taxon>Duplodnaviria</taxon>
        <taxon>Heunggongvirae</taxon>
        <taxon>Uroviricota</taxon>
        <taxon>Caudoviricetes</taxon>
        <taxon>Peduoviridae</taxon>
        <taxon>Maltschvirus</taxon>
        <taxon>Maltschvirus maltsch</taxon>
    </lineage>
</organism>
<name>A0A6J5QZR1_9CAUD</name>
<dbReference type="EMBL" id="LR797502">
    <property type="protein sequence ID" value="CAB4221514.1"/>
    <property type="molecule type" value="Genomic_DNA"/>
</dbReference>
<evidence type="ECO:0000313" key="2">
    <source>
        <dbReference type="EMBL" id="CAB4165325.1"/>
    </source>
</evidence>
<evidence type="ECO:0000313" key="3">
    <source>
        <dbReference type="EMBL" id="CAB4186861.1"/>
    </source>
</evidence>
<dbReference type="EMBL" id="LR797099">
    <property type="protein sequence ID" value="CAB4186861.1"/>
    <property type="molecule type" value="Genomic_DNA"/>
</dbReference>
<gene>
    <name evidence="3" type="ORF">UFOVP1146_207</name>
    <name evidence="4" type="ORF">UFOVP1638_358</name>
    <name evidence="1" type="ORF">UFOVP812_120</name>
    <name evidence="2" type="ORF">UFOVP818_23</name>
</gene>
<reference evidence="3" key="1">
    <citation type="submission" date="2020-05" db="EMBL/GenBank/DDBJ databases">
        <authorList>
            <person name="Chiriac C."/>
            <person name="Salcher M."/>
            <person name="Ghai R."/>
            <person name="Kavagutti S V."/>
        </authorList>
    </citation>
    <scope>NUCLEOTIDE SEQUENCE</scope>
</reference>